<comment type="caution">
    <text evidence="2">The sequence shown here is derived from an EMBL/GenBank/DDBJ whole genome shotgun (WGS) entry which is preliminary data.</text>
</comment>
<keyword evidence="1" id="KW-0472">Membrane</keyword>
<evidence type="ECO:0000313" key="2">
    <source>
        <dbReference type="EMBL" id="OHS93954.1"/>
    </source>
</evidence>
<name>A0A1J4J3L7_9EUKA</name>
<dbReference type="GeneID" id="94847575"/>
<dbReference type="AlphaFoldDB" id="A0A1J4J3L7"/>
<protein>
    <submittedName>
        <fullName evidence="2">Uncharacterized protein</fullName>
    </submittedName>
</protein>
<dbReference type="RefSeq" id="XP_068347091.1">
    <property type="nucleotide sequence ID" value="XM_068512871.1"/>
</dbReference>
<dbReference type="EMBL" id="MLAK01001360">
    <property type="protein sequence ID" value="OHS93954.1"/>
    <property type="molecule type" value="Genomic_DNA"/>
</dbReference>
<feature type="transmembrane region" description="Helical" evidence="1">
    <location>
        <begin position="164"/>
        <end position="186"/>
    </location>
</feature>
<sequence length="202" mass="23833">MLQFKSWNSAEQYKIYMLKYNRLTYRQITEQMPELGKDQQKIVRALKRILLSYSWSFGLKNTVISCLCHDDEIELANRIEECATNMNCTKLPIITAIAKELKTIRNCMAIQHARIIGCPKIVESIELYLEQWAHLIAIKNGESIEEQRRNFCTTRKISSFLKNFIFFQMFNLNFYITLMKVLFLPINSSKSSFQKINDHLFP</sequence>
<keyword evidence="1" id="KW-0812">Transmembrane</keyword>
<dbReference type="VEuPathDB" id="TrichDB:TRFO_39847"/>
<gene>
    <name evidence="2" type="ORF">TRFO_39847</name>
</gene>
<keyword evidence="3" id="KW-1185">Reference proteome</keyword>
<keyword evidence="1" id="KW-1133">Transmembrane helix</keyword>
<dbReference type="Proteomes" id="UP000179807">
    <property type="component" value="Unassembled WGS sequence"/>
</dbReference>
<reference evidence="2" key="1">
    <citation type="submission" date="2016-10" db="EMBL/GenBank/DDBJ databases">
        <authorList>
            <person name="Benchimol M."/>
            <person name="Almeida L.G."/>
            <person name="Vasconcelos A.T."/>
            <person name="Perreira-Neves A."/>
            <person name="Rosa I.A."/>
            <person name="Tasca T."/>
            <person name="Bogo M.R."/>
            <person name="de Souza W."/>
        </authorList>
    </citation>
    <scope>NUCLEOTIDE SEQUENCE [LARGE SCALE GENOMIC DNA]</scope>
    <source>
        <strain evidence="2">K</strain>
    </source>
</reference>
<organism evidence="2 3">
    <name type="scientific">Tritrichomonas foetus</name>
    <dbReference type="NCBI Taxonomy" id="1144522"/>
    <lineage>
        <taxon>Eukaryota</taxon>
        <taxon>Metamonada</taxon>
        <taxon>Parabasalia</taxon>
        <taxon>Tritrichomonadida</taxon>
        <taxon>Tritrichomonadidae</taxon>
        <taxon>Tritrichomonas</taxon>
    </lineage>
</organism>
<evidence type="ECO:0000256" key="1">
    <source>
        <dbReference type="SAM" id="Phobius"/>
    </source>
</evidence>
<accession>A0A1J4J3L7</accession>
<proteinExistence type="predicted"/>
<evidence type="ECO:0000313" key="3">
    <source>
        <dbReference type="Proteomes" id="UP000179807"/>
    </source>
</evidence>